<evidence type="ECO:0000256" key="4">
    <source>
        <dbReference type="ARBA" id="ARBA00022679"/>
    </source>
</evidence>
<reference evidence="6" key="1">
    <citation type="submission" date="2021-05" db="EMBL/GenBank/DDBJ databases">
        <title>Novel Bacillus species.</title>
        <authorList>
            <person name="Liu G."/>
        </authorList>
    </citation>
    <scope>NUCLEOTIDE SEQUENCE</scope>
    <source>
        <strain evidence="6">FJAT-49825</strain>
    </source>
</reference>
<name>A0A942YWH2_9BACI</name>
<gene>
    <name evidence="6" type="ORF">KHA99_09525</name>
</gene>
<dbReference type="Pfam" id="PF00535">
    <property type="entry name" value="Glycos_transf_2"/>
    <property type="match status" value="1"/>
</dbReference>
<dbReference type="InterPro" id="IPR029044">
    <property type="entry name" value="Nucleotide-diphossugar_trans"/>
</dbReference>
<dbReference type="RefSeq" id="WP_213117219.1">
    <property type="nucleotide sequence ID" value="NZ_JAGYPF010000002.1"/>
</dbReference>
<evidence type="ECO:0000313" key="7">
    <source>
        <dbReference type="Proteomes" id="UP000679749"/>
    </source>
</evidence>
<dbReference type="PANTHER" id="PTHR43179">
    <property type="entry name" value="RHAMNOSYLTRANSFERASE WBBL"/>
    <property type="match status" value="1"/>
</dbReference>
<dbReference type="SUPFAM" id="SSF53448">
    <property type="entry name" value="Nucleotide-diphospho-sugar transferases"/>
    <property type="match status" value="1"/>
</dbReference>
<keyword evidence="4" id="KW-0808">Transferase</keyword>
<dbReference type="CDD" id="cd04186">
    <property type="entry name" value="GT_2_like_c"/>
    <property type="match status" value="1"/>
</dbReference>
<comment type="caution">
    <text evidence="6">The sequence shown here is derived from an EMBL/GenBank/DDBJ whole genome shotgun (WGS) entry which is preliminary data.</text>
</comment>
<organism evidence="6 7">
    <name type="scientific">Neobacillus rhizophilus</name>
    <dbReference type="NCBI Taxonomy" id="2833579"/>
    <lineage>
        <taxon>Bacteria</taxon>
        <taxon>Bacillati</taxon>
        <taxon>Bacillota</taxon>
        <taxon>Bacilli</taxon>
        <taxon>Bacillales</taxon>
        <taxon>Bacillaceae</taxon>
        <taxon>Neobacillus</taxon>
    </lineage>
</organism>
<keyword evidence="3" id="KW-0328">Glycosyltransferase</keyword>
<dbReference type="PANTHER" id="PTHR43179:SF12">
    <property type="entry name" value="GALACTOFURANOSYLTRANSFERASE GLFT2"/>
    <property type="match status" value="1"/>
</dbReference>
<feature type="domain" description="Glycosyltransferase 2-like" evidence="5">
    <location>
        <begin position="4"/>
        <end position="120"/>
    </location>
</feature>
<dbReference type="GO" id="GO:0016757">
    <property type="term" value="F:glycosyltransferase activity"/>
    <property type="evidence" value="ECO:0007669"/>
    <property type="project" value="UniProtKB-KW"/>
</dbReference>
<evidence type="ECO:0000259" key="5">
    <source>
        <dbReference type="Pfam" id="PF00535"/>
    </source>
</evidence>
<comment type="pathway">
    <text evidence="1">Cell wall biogenesis; cell wall polysaccharide biosynthesis.</text>
</comment>
<dbReference type="Proteomes" id="UP000679749">
    <property type="component" value="Unassembled WGS sequence"/>
</dbReference>
<proteinExistence type="inferred from homology"/>
<sequence>MIAIIVLNYKTWQDTILCVESIRKTTKCPYKIYVIDNDSPNESFYKLKSAFSSDDDVMIVKSQENKGYSAGNNIGIKLALNDGADAVILSNSDVIYFENSIDTMHRFIKNNKQVGIVGPKVLLPDGSIQHFIRKNYDFKNYILTKKPLINIRLFGVREKVLFENYNYNDTLSFYGVLSGCCLLLTKEYLETCGLLDENVFLYYEESIISHKAKKANLLTHFLPEAEILHKSSVSIGNQNSAFSRYHRYYSSLYMLRNYVRVNNFQLTIAIFINYTPFLVNSCFKKEYRRMLGEFTKKCLSLYRPKRLNTQSRSD</sequence>
<evidence type="ECO:0000313" key="6">
    <source>
        <dbReference type="EMBL" id="MBS4212686.1"/>
    </source>
</evidence>
<accession>A0A942YWH2</accession>
<keyword evidence="7" id="KW-1185">Reference proteome</keyword>
<dbReference type="InterPro" id="IPR001173">
    <property type="entry name" value="Glyco_trans_2-like"/>
</dbReference>
<evidence type="ECO:0000256" key="1">
    <source>
        <dbReference type="ARBA" id="ARBA00004776"/>
    </source>
</evidence>
<evidence type="ECO:0000256" key="2">
    <source>
        <dbReference type="ARBA" id="ARBA00006739"/>
    </source>
</evidence>
<evidence type="ECO:0000256" key="3">
    <source>
        <dbReference type="ARBA" id="ARBA00022676"/>
    </source>
</evidence>
<dbReference type="Gene3D" id="3.90.550.10">
    <property type="entry name" value="Spore Coat Polysaccharide Biosynthesis Protein SpsA, Chain A"/>
    <property type="match status" value="1"/>
</dbReference>
<dbReference type="EMBL" id="JAGYPF010000002">
    <property type="protein sequence ID" value="MBS4212686.1"/>
    <property type="molecule type" value="Genomic_DNA"/>
</dbReference>
<protein>
    <submittedName>
        <fullName evidence="6">Glycosyltransferase family 2 protein</fullName>
    </submittedName>
</protein>
<dbReference type="AlphaFoldDB" id="A0A942YWH2"/>
<comment type="similarity">
    <text evidence="2">Belongs to the glycosyltransferase 2 family.</text>
</comment>